<comment type="caution">
    <text evidence="2">The sequence shown here is derived from an EMBL/GenBank/DDBJ whole genome shotgun (WGS) entry which is preliminary data.</text>
</comment>
<evidence type="ECO:0000259" key="1">
    <source>
        <dbReference type="Pfam" id="PF04773"/>
    </source>
</evidence>
<dbReference type="AlphaFoldDB" id="A0A973WTE9"/>
<dbReference type="PANTHER" id="PTHR38731:SF1">
    <property type="entry name" value="FECR PROTEIN DOMAIN-CONTAINING PROTEIN"/>
    <property type="match status" value="1"/>
</dbReference>
<gene>
    <name evidence="2" type="ORF">HU230_34955</name>
</gene>
<sequence length="363" mass="39416">MLRRTQLTLAFRLLNGSSGAWCRSSLDLACARREGKSPRTGSHRLARRNVLIETKFGSENRLPVRRGAIAEKTELLSIIASAAPLNLVYIYRVDCPHINFYSSCVRPLGLFAATRLALKVLRSRPGGPRLHRAATRQGLLEREGIVRIRFIVQFLAGIVFTLVTLTSGPVQAQTEPAQPAVQNSTANFIGKVVAATGAVTIEHPSAVVVQAALSDQLPRAKVGDSVYMGDVVQTGADGRVAINFTDGTSFNLSSNAKMTMTEFVYDPNGKSNSTLFKLANGTFTFVAGNIAKTGDMKIDTPAATMGIRGTTPRIEISDDGTVRFATLVEEGKSKLLRKPATRVTPQREQNIYQKFNPHICRGC</sequence>
<dbReference type="InterPro" id="IPR006860">
    <property type="entry name" value="FecR"/>
</dbReference>
<proteinExistence type="predicted"/>
<dbReference type="PANTHER" id="PTHR38731">
    <property type="entry name" value="LIPL45-RELATED LIPOPROTEIN-RELATED"/>
    <property type="match status" value="1"/>
</dbReference>
<reference evidence="2" key="1">
    <citation type="submission" date="2020-06" db="EMBL/GenBank/DDBJ databases">
        <title>Whole Genome Sequence of Bradyrhizobium sp. Strain 66S1MB.</title>
        <authorList>
            <person name="Bromfield E."/>
            <person name="Cloutier S."/>
        </authorList>
    </citation>
    <scope>NUCLEOTIDE SEQUENCE</scope>
    <source>
        <strain evidence="2">66S1MB</strain>
    </source>
</reference>
<feature type="domain" description="FecR protein" evidence="1">
    <location>
        <begin position="230"/>
        <end position="322"/>
    </location>
</feature>
<dbReference type="EMBL" id="JABWSX010000001">
    <property type="protein sequence ID" value="NVL10759.1"/>
    <property type="molecule type" value="Genomic_DNA"/>
</dbReference>
<organism evidence="2">
    <name type="scientific">Bradyrhizobium quebecense</name>
    <dbReference type="NCBI Taxonomy" id="2748629"/>
    <lineage>
        <taxon>Bacteria</taxon>
        <taxon>Pseudomonadati</taxon>
        <taxon>Pseudomonadota</taxon>
        <taxon>Alphaproteobacteria</taxon>
        <taxon>Hyphomicrobiales</taxon>
        <taxon>Nitrobacteraceae</taxon>
        <taxon>Bradyrhizobium</taxon>
    </lineage>
</organism>
<dbReference type="Pfam" id="PF04773">
    <property type="entry name" value="FecR"/>
    <property type="match status" value="1"/>
</dbReference>
<accession>A0A973WTE9</accession>
<evidence type="ECO:0000313" key="2">
    <source>
        <dbReference type="EMBL" id="NVL10759.1"/>
    </source>
</evidence>
<name>A0A973WTE9_9BRAD</name>
<protein>
    <submittedName>
        <fullName evidence="2">FecR domain-containing protein</fullName>
    </submittedName>
</protein>